<dbReference type="InterPro" id="IPR050545">
    <property type="entry name" value="Mycobact_MmpL"/>
</dbReference>
<keyword evidence="9" id="KW-1185">Reference proteome</keyword>
<protein>
    <submittedName>
        <fullName evidence="8">MMPL family transporter</fullName>
    </submittedName>
</protein>
<feature type="transmembrane region" description="Helical" evidence="6">
    <location>
        <begin position="232"/>
        <end position="252"/>
    </location>
</feature>
<proteinExistence type="predicted"/>
<evidence type="ECO:0000313" key="8">
    <source>
        <dbReference type="EMBL" id="NJC70657.1"/>
    </source>
</evidence>
<feature type="transmembrane region" description="Helical" evidence="6">
    <location>
        <begin position="638"/>
        <end position="660"/>
    </location>
</feature>
<evidence type="ECO:0000256" key="6">
    <source>
        <dbReference type="SAM" id="Phobius"/>
    </source>
</evidence>
<feature type="domain" description="Membrane transport protein MMPL" evidence="7">
    <location>
        <begin position="46"/>
        <end position="368"/>
    </location>
</feature>
<dbReference type="Gene3D" id="1.20.1640.10">
    <property type="entry name" value="Multidrug efflux transporter AcrB transmembrane domain"/>
    <property type="match status" value="2"/>
</dbReference>
<feature type="transmembrane region" description="Helical" evidence="6">
    <location>
        <begin position="672"/>
        <end position="697"/>
    </location>
</feature>
<feature type="transmembrane region" description="Helical" evidence="6">
    <location>
        <begin position="206"/>
        <end position="226"/>
    </location>
</feature>
<keyword evidence="3 6" id="KW-0812">Transmembrane</keyword>
<organism evidence="8 9">
    <name type="scientific">Planosporangium thailandense</name>
    <dbReference type="NCBI Taxonomy" id="765197"/>
    <lineage>
        <taxon>Bacteria</taxon>
        <taxon>Bacillati</taxon>
        <taxon>Actinomycetota</taxon>
        <taxon>Actinomycetes</taxon>
        <taxon>Micromonosporales</taxon>
        <taxon>Micromonosporaceae</taxon>
        <taxon>Planosporangium</taxon>
    </lineage>
</organism>
<evidence type="ECO:0000256" key="2">
    <source>
        <dbReference type="ARBA" id="ARBA00022475"/>
    </source>
</evidence>
<evidence type="ECO:0000256" key="1">
    <source>
        <dbReference type="ARBA" id="ARBA00004651"/>
    </source>
</evidence>
<dbReference type="Pfam" id="PF03176">
    <property type="entry name" value="MMPL"/>
    <property type="match status" value="2"/>
</dbReference>
<keyword evidence="2" id="KW-1003">Cell membrane</keyword>
<dbReference type="InterPro" id="IPR004869">
    <property type="entry name" value="MMPL_dom"/>
</dbReference>
<feature type="transmembrane region" description="Helical" evidence="6">
    <location>
        <begin position="596"/>
        <end position="617"/>
    </location>
</feature>
<feature type="transmembrane region" description="Helical" evidence="6">
    <location>
        <begin position="558"/>
        <end position="576"/>
    </location>
</feature>
<sequence>MTRQPLTVRMARWSATHPWRAVLLWALLVIVCAAAGGATGSRRASQQDQSVGEAARAARIVAAGKFDSPAVENVLITARSAALDRTAAAHVADDVAGRMRGLPGVAKVDDPVVTPDGAAVLVPVTMAGPADDAPKRVNPLLAVTADVQRAHPDVRIEQVGGASLQKALEANLGKDFQRAEAASLPVTLVILIVAFGALIAASVPIVLALSSVIAALGLAALTSQVFPAVDAINSMVLLIGMAVGVDYSLFYLKREREERAKGHGHVDAVEIAAATSGHSVVISGIAVIVAMAGLYLAGDVTFTSLGTGAILVVAVAVTGSLTVLPAFLAKLGRWVDRPRIPVVWRLSQRGGEPRLWPAILRPALRHPAVTLLVATAALVGLAVPAVGMKLQLPGIEDLPRSIPIMQSYDRMTTAFPSQGTTFEVAVRVPAAQTDALRGAMTGLLARTSGDQLFAPPAPTALRFSADGRVATASVATPHGGRTAQAREALDKLRHEIVPAALRGVPGSEHAVGGFTAMSVDYTDHLRNRLPWVLGFVLLLTFVMMTATFRSVVIATTTIVLNVLSAAASFGILVLVFQHTWAEGVLAFESIGAVVAWLPLFLFVVLFGLSMDYHVFVLSRIREARGRGLSTRDAVRDGICTSAGVVTSAAVTMVAVFSLFATLSTIDMKQLGVGLAVAVLLDATIIRGVLLPAAMCLLGERNWWTPRWLRRRPSPDDTVYRAPDRVLQTT</sequence>
<comment type="caution">
    <text evidence="8">The sequence shown here is derived from an EMBL/GenBank/DDBJ whole genome shotgun (WGS) entry which is preliminary data.</text>
</comment>
<dbReference type="RefSeq" id="WP_167925557.1">
    <property type="nucleotide sequence ID" value="NZ_JAATVY010000007.1"/>
</dbReference>
<evidence type="ECO:0000259" key="7">
    <source>
        <dbReference type="Pfam" id="PF03176"/>
    </source>
</evidence>
<reference evidence="8 9" key="1">
    <citation type="submission" date="2020-03" db="EMBL/GenBank/DDBJ databases">
        <title>WGS of the type strain of Planosporangium spp.</title>
        <authorList>
            <person name="Thawai C."/>
        </authorList>
    </citation>
    <scope>NUCLEOTIDE SEQUENCE [LARGE SCALE GENOMIC DNA]</scope>
    <source>
        <strain evidence="8 9">TBRC 5610</strain>
    </source>
</reference>
<keyword evidence="5 6" id="KW-0472">Membrane</keyword>
<feature type="domain" description="Membrane transport protein MMPL" evidence="7">
    <location>
        <begin position="398"/>
        <end position="713"/>
    </location>
</feature>
<accession>A0ABX0XXL3</accession>
<dbReference type="EMBL" id="JAATVY010000007">
    <property type="protein sequence ID" value="NJC70657.1"/>
    <property type="molecule type" value="Genomic_DNA"/>
</dbReference>
<dbReference type="Proteomes" id="UP000722989">
    <property type="component" value="Unassembled WGS sequence"/>
</dbReference>
<dbReference type="PANTHER" id="PTHR33406:SF13">
    <property type="entry name" value="MEMBRANE PROTEIN YDFJ"/>
    <property type="match status" value="1"/>
</dbReference>
<feature type="transmembrane region" description="Helical" evidence="6">
    <location>
        <begin position="181"/>
        <end position="199"/>
    </location>
</feature>
<comment type="subcellular location">
    <subcellularLocation>
        <location evidence="1">Cell membrane</location>
        <topology evidence="1">Multi-pass membrane protein</topology>
    </subcellularLocation>
</comment>
<feature type="transmembrane region" description="Helical" evidence="6">
    <location>
        <begin position="368"/>
        <end position="387"/>
    </location>
</feature>
<keyword evidence="4 6" id="KW-1133">Transmembrane helix</keyword>
<dbReference type="PANTHER" id="PTHR33406">
    <property type="entry name" value="MEMBRANE PROTEIN MJ1562-RELATED"/>
    <property type="match status" value="1"/>
</dbReference>
<feature type="transmembrane region" description="Helical" evidence="6">
    <location>
        <begin position="529"/>
        <end position="546"/>
    </location>
</feature>
<evidence type="ECO:0000313" key="9">
    <source>
        <dbReference type="Proteomes" id="UP000722989"/>
    </source>
</evidence>
<evidence type="ECO:0000256" key="5">
    <source>
        <dbReference type="ARBA" id="ARBA00023136"/>
    </source>
</evidence>
<evidence type="ECO:0000256" key="3">
    <source>
        <dbReference type="ARBA" id="ARBA00022692"/>
    </source>
</evidence>
<gene>
    <name evidence="8" type="ORF">HC031_13175</name>
</gene>
<dbReference type="SUPFAM" id="SSF82866">
    <property type="entry name" value="Multidrug efflux transporter AcrB transmembrane domain"/>
    <property type="match status" value="2"/>
</dbReference>
<feature type="transmembrane region" description="Helical" evidence="6">
    <location>
        <begin position="273"/>
        <end position="297"/>
    </location>
</feature>
<evidence type="ECO:0000256" key="4">
    <source>
        <dbReference type="ARBA" id="ARBA00022989"/>
    </source>
</evidence>
<name>A0ABX0XXL3_9ACTN</name>
<feature type="transmembrane region" description="Helical" evidence="6">
    <location>
        <begin position="309"/>
        <end position="329"/>
    </location>
</feature>